<protein>
    <submittedName>
        <fullName evidence="1">Uncharacterized protein</fullName>
    </submittedName>
</protein>
<sequence>MRYDQVVCAVVWHEPKGFTSSHRTSWSLVWADARHSCIVKSKQALTSVHAQCHIMDIQALCRKHGPRLKVMRCPSQSTNDNNL</sequence>
<dbReference type="AlphaFoldDB" id="A0A0D0AVL9"/>
<evidence type="ECO:0000313" key="1">
    <source>
        <dbReference type="EMBL" id="KIK41924.1"/>
    </source>
</evidence>
<evidence type="ECO:0000313" key="2">
    <source>
        <dbReference type="Proteomes" id="UP000054485"/>
    </source>
</evidence>
<name>A0A0D0AVL9_9AGAM</name>
<organism evidence="1 2">
    <name type="scientific">Suillus luteus UH-Slu-Lm8-n1</name>
    <dbReference type="NCBI Taxonomy" id="930992"/>
    <lineage>
        <taxon>Eukaryota</taxon>
        <taxon>Fungi</taxon>
        <taxon>Dikarya</taxon>
        <taxon>Basidiomycota</taxon>
        <taxon>Agaricomycotina</taxon>
        <taxon>Agaricomycetes</taxon>
        <taxon>Agaricomycetidae</taxon>
        <taxon>Boletales</taxon>
        <taxon>Suillineae</taxon>
        <taxon>Suillaceae</taxon>
        <taxon>Suillus</taxon>
    </lineage>
</organism>
<gene>
    <name evidence="1" type="ORF">CY34DRAFT_805489</name>
</gene>
<dbReference type="EMBL" id="KN835253">
    <property type="protein sequence ID" value="KIK41924.1"/>
    <property type="molecule type" value="Genomic_DNA"/>
</dbReference>
<dbReference type="InParanoid" id="A0A0D0AVL9"/>
<dbReference type="Proteomes" id="UP000054485">
    <property type="component" value="Unassembled WGS sequence"/>
</dbReference>
<proteinExistence type="predicted"/>
<keyword evidence="2" id="KW-1185">Reference proteome</keyword>
<reference evidence="2" key="2">
    <citation type="submission" date="2015-01" db="EMBL/GenBank/DDBJ databases">
        <title>Evolutionary Origins and Diversification of the Mycorrhizal Mutualists.</title>
        <authorList>
            <consortium name="DOE Joint Genome Institute"/>
            <consortium name="Mycorrhizal Genomics Consortium"/>
            <person name="Kohler A."/>
            <person name="Kuo A."/>
            <person name="Nagy L.G."/>
            <person name="Floudas D."/>
            <person name="Copeland A."/>
            <person name="Barry K.W."/>
            <person name="Cichocki N."/>
            <person name="Veneault-Fourrey C."/>
            <person name="LaButti K."/>
            <person name="Lindquist E.A."/>
            <person name="Lipzen A."/>
            <person name="Lundell T."/>
            <person name="Morin E."/>
            <person name="Murat C."/>
            <person name="Riley R."/>
            <person name="Ohm R."/>
            <person name="Sun H."/>
            <person name="Tunlid A."/>
            <person name="Henrissat B."/>
            <person name="Grigoriev I.V."/>
            <person name="Hibbett D.S."/>
            <person name="Martin F."/>
        </authorList>
    </citation>
    <scope>NUCLEOTIDE SEQUENCE [LARGE SCALE GENOMIC DNA]</scope>
    <source>
        <strain evidence="2">UH-Slu-Lm8-n1</strain>
    </source>
</reference>
<reference evidence="1 2" key="1">
    <citation type="submission" date="2014-04" db="EMBL/GenBank/DDBJ databases">
        <authorList>
            <consortium name="DOE Joint Genome Institute"/>
            <person name="Kuo A."/>
            <person name="Ruytinx J."/>
            <person name="Rineau F."/>
            <person name="Colpaert J."/>
            <person name="Kohler A."/>
            <person name="Nagy L.G."/>
            <person name="Floudas D."/>
            <person name="Copeland A."/>
            <person name="Barry K.W."/>
            <person name="Cichocki N."/>
            <person name="Veneault-Fourrey C."/>
            <person name="LaButti K."/>
            <person name="Lindquist E.A."/>
            <person name="Lipzen A."/>
            <person name="Lundell T."/>
            <person name="Morin E."/>
            <person name="Murat C."/>
            <person name="Sun H."/>
            <person name="Tunlid A."/>
            <person name="Henrissat B."/>
            <person name="Grigoriev I.V."/>
            <person name="Hibbett D.S."/>
            <person name="Martin F."/>
            <person name="Nordberg H.P."/>
            <person name="Cantor M.N."/>
            <person name="Hua S.X."/>
        </authorList>
    </citation>
    <scope>NUCLEOTIDE SEQUENCE [LARGE SCALE GENOMIC DNA]</scope>
    <source>
        <strain evidence="1 2">UH-Slu-Lm8-n1</strain>
    </source>
</reference>
<dbReference type="HOGENOM" id="CLU_2544104_0_0_1"/>
<accession>A0A0D0AVL9</accession>